<gene>
    <name evidence="2" type="ORF">H8S55_05425</name>
</gene>
<dbReference type="RefSeq" id="WP_186878118.1">
    <property type="nucleotide sequence ID" value="NZ_JACOPN010000003.1"/>
</dbReference>
<evidence type="ECO:0000313" key="3">
    <source>
        <dbReference type="Proteomes" id="UP000602260"/>
    </source>
</evidence>
<name>A0A8J6J374_9FIRM</name>
<dbReference type="Gene3D" id="2.60.120.10">
    <property type="entry name" value="Jelly Rolls"/>
    <property type="match status" value="1"/>
</dbReference>
<dbReference type="SUPFAM" id="SSF51206">
    <property type="entry name" value="cAMP-binding domain-like"/>
    <property type="match status" value="1"/>
</dbReference>
<comment type="caution">
    <text evidence="2">The sequence shown here is derived from an EMBL/GenBank/DDBJ whole genome shotgun (WGS) entry which is preliminary data.</text>
</comment>
<dbReference type="Pfam" id="PF00027">
    <property type="entry name" value="cNMP_binding"/>
    <property type="match status" value="1"/>
</dbReference>
<dbReference type="InterPro" id="IPR018490">
    <property type="entry name" value="cNMP-bd_dom_sf"/>
</dbReference>
<feature type="domain" description="Cyclic nucleotide-binding" evidence="1">
    <location>
        <begin position="23"/>
        <end position="109"/>
    </location>
</feature>
<evidence type="ECO:0000313" key="2">
    <source>
        <dbReference type="EMBL" id="MBC5716765.1"/>
    </source>
</evidence>
<organism evidence="2 3">
    <name type="scientific">Flintibacter faecis</name>
    <dbReference type="NCBI Taxonomy" id="2763047"/>
    <lineage>
        <taxon>Bacteria</taxon>
        <taxon>Bacillati</taxon>
        <taxon>Bacillota</taxon>
        <taxon>Clostridia</taxon>
        <taxon>Eubacteriales</taxon>
        <taxon>Flintibacter</taxon>
    </lineage>
</organism>
<dbReference type="CDD" id="cd00038">
    <property type="entry name" value="CAP_ED"/>
    <property type="match status" value="1"/>
</dbReference>
<accession>A0A8J6J374</accession>
<protein>
    <submittedName>
        <fullName evidence="2">Crp/Fnr family transcriptional regulator</fullName>
    </submittedName>
</protein>
<sequence length="192" mass="21903">MENWLNLTDKSAQQMLTRAAQVVFVEANSIVLEAGETQEIVPLLISGVVRGFLLDADGRDTTDCFVYKPGEVVMGCNLLGKPSQISMETMSECTMMTVPLDIVLSLMDSCPELLHIYNRYLAEALERHWEEKMLMNRCSAMERYQWFLKHYPGLIQTVSNKHIASFLGMTPVTLSRLRRKLRDEKLAGIREE</sequence>
<keyword evidence="3" id="KW-1185">Reference proteome</keyword>
<dbReference type="AlphaFoldDB" id="A0A8J6J374"/>
<evidence type="ECO:0000259" key="1">
    <source>
        <dbReference type="Pfam" id="PF00027"/>
    </source>
</evidence>
<proteinExistence type="predicted"/>
<reference evidence="2" key="1">
    <citation type="submission" date="2020-08" db="EMBL/GenBank/DDBJ databases">
        <title>Genome public.</title>
        <authorList>
            <person name="Liu C."/>
            <person name="Sun Q."/>
        </authorList>
    </citation>
    <scope>NUCLEOTIDE SEQUENCE</scope>
    <source>
        <strain evidence="2">BX5</strain>
    </source>
</reference>
<dbReference type="InterPro" id="IPR014710">
    <property type="entry name" value="RmlC-like_jellyroll"/>
</dbReference>
<dbReference type="InterPro" id="IPR000595">
    <property type="entry name" value="cNMP-bd_dom"/>
</dbReference>
<dbReference type="Proteomes" id="UP000602260">
    <property type="component" value="Unassembled WGS sequence"/>
</dbReference>
<dbReference type="EMBL" id="JACOPN010000003">
    <property type="protein sequence ID" value="MBC5716765.1"/>
    <property type="molecule type" value="Genomic_DNA"/>
</dbReference>